<name>A0ABP0X162_9BRYO</name>
<protein>
    <submittedName>
        <fullName evidence="2">Uncharacterized protein</fullName>
    </submittedName>
</protein>
<dbReference type="EMBL" id="OZ020099">
    <property type="protein sequence ID" value="CAK9271751.1"/>
    <property type="molecule type" value="Genomic_DNA"/>
</dbReference>
<sequence>MGSVEAEWPHDSAWADLIQRLEVELEEKVLRYKLTLKDQPKLEWSWQEVKNKGGVECTILAHIDTGASALSIQNKRHLHWKVLELIPGMNNDEEFAAPTHSLLMKAETESSTRQESKNRAASIQASP</sequence>
<feature type="region of interest" description="Disordered" evidence="1">
    <location>
        <begin position="104"/>
        <end position="127"/>
    </location>
</feature>
<reference evidence="2" key="1">
    <citation type="submission" date="2024-02" db="EMBL/GenBank/DDBJ databases">
        <authorList>
            <consortium name="ELIXIR-Norway"/>
            <consortium name="Elixir Norway"/>
        </authorList>
    </citation>
    <scope>NUCLEOTIDE SEQUENCE</scope>
</reference>
<evidence type="ECO:0000256" key="1">
    <source>
        <dbReference type="SAM" id="MobiDB-lite"/>
    </source>
</evidence>
<gene>
    <name evidence="2" type="ORF">CSSPJE1EN1_LOCUS17229</name>
</gene>
<evidence type="ECO:0000313" key="3">
    <source>
        <dbReference type="Proteomes" id="UP001497444"/>
    </source>
</evidence>
<proteinExistence type="predicted"/>
<keyword evidence="3" id="KW-1185">Reference proteome</keyword>
<feature type="compositionally biased region" description="Basic and acidic residues" evidence="1">
    <location>
        <begin position="106"/>
        <end position="118"/>
    </location>
</feature>
<organism evidence="2 3">
    <name type="scientific">Sphagnum jensenii</name>
    <dbReference type="NCBI Taxonomy" id="128206"/>
    <lineage>
        <taxon>Eukaryota</taxon>
        <taxon>Viridiplantae</taxon>
        <taxon>Streptophyta</taxon>
        <taxon>Embryophyta</taxon>
        <taxon>Bryophyta</taxon>
        <taxon>Sphagnophytina</taxon>
        <taxon>Sphagnopsida</taxon>
        <taxon>Sphagnales</taxon>
        <taxon>Sphagnaceae</taxon>
        <taxon>Sphagnum</taxon>
    </lineage>
</organism>
<dbReference type="Proteomes" id="UP001497444">
    <property type="component" value="Chromosome 4"/>
</dbReference>
<accession>A0ABP0X162</accession>
<evidence type="ECO:0000313" key="2">
    <source>
        <dbReference type="EMBL" id="CAK9271751.1"/>
    </source>
</evidence>